<evidence type="ECO:0000313" key="1">
    <source>
        <dbReference type="EMBL" id="KAH9360778.1"/>
    </source>
</evidence>
<dbReference type="VEuPathDB" id="VectorBase:HLOH_062190"/>
<dbReference type="AlphaFoldDB" id="A0A9J6FCP7"/>
<gene>
    <name evidence="1" type="ORF">HPB48_018233</name>
</gene>
<dbReference type="Proteomes" id="UP000821853">
    <property type="component" value="Chromosome 1"/>
</dbReference>
<comment type="caution">
    <text evidence="1">The sequence shown here is derived from an EMBL/GenBank/DDBJ whole genome shotgun (WGS) entry which is preliminary data.</text>
</comment>
<sequence>MPKSKRSVRTKEVVSSLRDADLKLLLSGKEGGFAVMSSGTYSEKEKQAIADNFRTVSTVDPLKVKKEAPKRCEDMNLGRAAASVKCQHACLSLFFSAKTHKPEFPFRLIVSERGTRQRSVGLFLQQSLAMLPIDDPFRVSKEGTTGRIYLPRTGATTSSERIFNRSE</sequence>
<name>A0A9J6FCP7_HAELO</name>
<reference evidence="1 2" key="1">
    <citation type="journal article" date="2020" name="Cell">
        <title>Large-Scale Comparative Analyses of Tick Genomes Elucidate Their Genetic Diversity and Vector Capacities.</title>
        <authorList>
            <consortium name="Tick Genome and Microbiome Consortium (TIGMIC)"/>
            <person name="Jia N."/>
            <person name="Wang J."/>
            <person name="Shi W."/>
            <person name="Du L."/>
            <person name="Sun Y."/>
            <person name="Zhan W."/>
            <person name="Jiang J.F."/>
            <person name="Wang Q."/>
            <person name="Zhang B."/>
            <person name="Ji P."/>
            <person name="Bell-Sakyi L."/>
            <person name="Cui X.M."/>
            <person name="Yuan T.T."/>
            <person name="Jiang B.G."/>
            <person name="Yang W.F."/>
            <person name="Lam T.T."/>
            <person name="Chang Q.C."/>
            <person name="Ding S.J."/>
            <person name="Wang X.J."/>
            <person name="Zhu J.G."/>
            <person name="Ruan X.D."/>
            <person name="Zhao L."/>
            <person name="Wei J.T."/>
            <person name="Ye R.Z."/>
            <person name="Que T.C."/>
            <person name="Du C.H."/>
            <person name="Zhou Y.H."/>
            <person name="Cheng J.X."/>
            <person name="Dai P.F."/>
            <person name="Guo W.B."/>
            <person name="Han X.H."/>
            <person name="Huang E.J."/>
            <person name="Li L.F."/>
            <person name="Wei W."/>
            <person name="Gao Y.C."/>
            <person name="Liu J.Z."/>
            <person name="Shao H.Z."/>
            <person name="Wang X."/>
            <person name="Wang C.C."/>
            <person name="Yang T.C."/>
            <person name="Huo Q.B."/>
            <person name="Li W."/>
            <person name="Chen H.Y."/>
            <person name="Chen S.E."/>
            <person name="Zhou L.G."/>
            <person name="Ni X.B."/>
            <person name="Tian J.H."/>
            <person name="Sheng Y."/>
            <person name="Liu T."/>
            <person name="Pan Y.S."/>
            <person name="Xia L.Y."/>
            <person name="Li J."/>
            <person name="Zhao F."/>
            <person name="Cao W.C."/>
        </authorList>
    </citation>
    <scope>NUCLEOTIDE SEQUENCE [LARGE SCALE GENOMIC DNA]</scope>
    <source>
        <strain evidence="1">HaeL-2018</strain>
    </source>
</reference>
<organism evidence="1 2">
    <name type="scientific">Haemaphysalis longicornis</name>
    <name type="common">Bush tick</name>
    <dbReference type="NCBI Taxonomy" id="44386"/>
    <lineage>
        <taxon>Eukaryota</taxon>
        <taxon>Metazoa</taxon>
        <taxon>Ecdysozoa</taxon>
        <taxon>Arthropoda</taxon>
        <taxon>Chelicerata</taxon>
        <taxon>Arachnida</taxon>
        <taxon>Acari</taxon>
        <taxon>Parasitiformes</taxon>
        <taxon>Ixodida</taxon>
        <taxon>Ixodoidea</taxon>
        <taxon>Ixodidae</taxon>
        <taxon>Haemaphysalinae</taxon>
        <taxon>Haemaphysalis</taxon>
    </lineage>
</organism>
<accession>A0A9J6FCP7</accession>
<evidence type="ECO:0000313" key="2">
    <source>
        <dbReference type="Proteomes" id="UP000821853"/>
    </source>
</evidence>
<dbReference type="OrthoDB" id="6782675at2759"/>
<dbReference type="EMBL" id="JABSTR010000001">
    <property type="protein sequence ID" value="KAH9360778.1"/>
    <property type="molecule type" value="Genomic_DNA"/>
</dbReference>
<keyword evidence="2" id="KW-1185">Reference proteome</keyword>
<proteinExistence type="predicted"/>
<protein>
    <submittedName>
        <fullName evidence="1">Uncharacterized protein</fullName>
    </submittedName>
</protein>